<sequence>MTDRRAPWKKQRPSIFHGKKDRKNLYRKQSSVSSIESMMMSSPTHHRHNASRKTLLGLFIRALFPRLLFLIHGLLCVYIIVKQENDNKYWYLTICLGLLFLEGIFNVIVRHGKEFHWFCPSAFLYCAVLIVTLTLLREAQIKCLDDNMICNSKVGDAQTTCLAEKASCDSKLPGSDFIINRVDFVECKVDVEFRTVSKL</sequence>
<keyword evidence="1" id="KW-0812">Transmembrane</keyword>
<organism evidence="2 3">
    <name type="scientific">Clytia hemisphaerica</name>
    <dbReference type="NCBI Taxonomy" id="252671"/>
    <lineage>
        <taxon>Eukaryota</taxon>
        <taxon>Metazoa</taxon>
        <taxon>Cnidaria</taxon>
        <taxon>Hydrozoa</taxon>
        <taxon>Hydroidolina</taxon>
        <taxon>Leptothecata</taxon>
        <taxon>Obeliida</taxon>
        <taxon>Clytiidae</taxon>
        <taxon>Clytia</taxon>
    </lineage>
</organism>
<dbReference type="PANTHER" id="PTHR22168:SF3">
    <property type="entry name" value="TRANSMEMBRANE PROTEIN 26"/>
    <property type="match status" value="1"/>
</dbReference>
<protein>
    <submittedName>
        <fullName evidence="2">Uncharacterized protein</fullName>
    </submittedName>
</protein>
<reference evidence="2" key="1">
    <citation type="submission" date="2021-01" db="UniProtKB">
        <authorList>
            <consortium name="EnsemblMetazoa"/>
        </authorList>
    </citation>
    <scope>IDENTIFICATION</scope>
</reference>
<dbReference type="Pfam" id="PF09772">
    <property type="entry name" value="Tmem26"/>
    <property type="match status" value="1"/>
</dbReference>
<evidence type="ECO:0000313" key="2">
    <source>
        <dbReference type="EnsemblMetazoa" id="CLYHEMP019250.2"/>
    </source>
</evidence>
<feature type="transmembrane region" description="Helical" evidence="1">
    <location>
        <begin position="58"/>
        <end position="80"/>
    </location>
</feature>
<evidence type="ECO:0000313" key="3">
    <source>
        <dbReference type="Proteomes" id="UP000594262"/>
    </source>
</evidence>
<keyword evidence="3" id="KW-1185">Reference proteome</keyword>
<keyword evidence="1" id="KW-0472">Membrane</keyword>
<dbReference type="Proteomes" id="UP000594262">
    <property type="component" value="Unplaced"/>
</dbReference>
<feature type="transmembrane region" description="Helical" evidence="1">
    <location>
        <begin position="115"/>
        <end position="136"/>
    </location>
</feature>
<dbReference type="AlphaFoldDB" id="A0A7M5XAQ3"/>
<dbReference type="OrthoDB" id="10042902at2759"/>
<feature type="transmembrane region" description="Helical" evidence="1">
    <location>
        <begin position="89"/>
        <end position="109"/>
    </location>
</feature>
<evidence type="ECO:0000256" key="1">
    <source>
        <dbReference type="SAM" id="Phobius"/>
    </source>
</evidence>
<accession>A0A7M5XAQ3</accession>
<name>A0A7M5XAQ3_9CNID</name>
<dbReference type="InterPro" id="IPR019169">
    <property type="entry name" value="Transmembrane_26"/>
</dbReference>
<dbReference type="EnsemblMetazoa" id="CLYHEMT019250.2">
    <property type="protein sequence ID" value="CLYHEMP019250.2"/>
    <property type="gene ID" value="CLYHEMG019250"/>
</dbReference>
<keyword evidence="1" id="KW-1133">Transmembrane helix</keyword>
<proteinExistence type="predicted"/>
<dbReference type="PANTHER" id="PTHR22168">
    <property type="entry name" value="TMEM26 PROTEIN"/>
    <property type="match status" value="1"/>
</dbReference>